<protein>
    <submittedName>
        <fullName evidence="2">Uncharacterized protein</fullName>
    </submittedName>
</protein>
<dbReference type="Proteomes" id="UP000248987">
    <property type="component" value="Unassembled WGS sequence"/>
</dbReference>
<dbReference type="RefSeq" id="WP_146608938.1">
    <property type="nucleotide sequence ID" value="NZ_LZRN01000009.1"/>
</dbReference>
<gene>
    <name evidence="2" type="ORF">LX77_02090</name>
</gene>
<evidence type="ECO:0000256" key="1">
    <source>
        <dbReference type="SAM" id="Phobius"/>
    </source>
</evidence>
<comment type="caution">
    <text evidence="2">The sequence shown here is derived from an EMBL/GenBank/DDBJ whole genome shotgun (WGS) entry which is preliminary data.</text>
</comment>
<sequence length="167" mass="19224">MHISMNFVMVFVTLIVTVPFIWFVLAEKSGASKKKKAFNDAAKGHNIKFTLKEAWNNTCLGFDEQENTLFYININTAETKVQKVALEDVRKCVINKTSKEYKNGDKHYSEMSRLDLEFTFVSNTNPVVITLYNAEDNFSQNREVARAEKWLSIIDKHKHNKNNVIAA</sequence>
<dbReference type="EMBL" id="QLLQ01000007">
    <property type="protein sequence ID" value="RAJ22932.1"/>
    <property type="molecule type" value="Genomic_DNA"/>
</dbReference>
<keyword evidence="3" id="KW-1185">Reference proteome</keyword>
<keyword evidence="1" id="KW-0472">Membrane</keyword>
<organism evidence="2 3">
    <name type="scientific">Gelidibacter algens</name>
    <dbReference type="NCBI Taxonomy" id="49280"/>
    <lineage>
        <taxon>Bacteria</taxon>
        <taxon>Pseudomonadati</taxon>
        <taxon>Bacteroidota</taxon>
        <taxon>Flavobacteriia</taxon>
        <taxon>Flavobacteriales</taxon>
        <taxon>Flavobacteriaceae</taxon>
        <taxon>Gelidibacter</taxon>
    </lineage>
</organism>
<dbReference type="OrthoDB" id="1436593at2"/>
<dbReference type="AlphaFoldDB" id="A0A327S3S5"/>
<feature type="transmembrane region" description="Helical" evidence="1">
    <location>
        <begin position="6"/>
        <end position="26"/>
    </location>
</feature>
<accession>A0A327S3S5</accession>
<evidence type="ECO:0000313" key="3">
    <source>
        <dbReference type="Proteomes" id="UP000248987"/>
    </source>
</evidence>
<proteinExistence type="predicted"/>
<keyword evidence="1" id="KW-1133">Transmembrane helix</keyword>
<name>A0A327S3S5_9FLAO</name>
<keyword evidence="1" id="KW-0812">Transmembrane</keyword>
<evidence type="ECO:0000313" key="2">
    <source>
        <dbReference type="EMBL" id="RAJ22932.1"/>
    </source>
</evidence>
<reference evidence="2 3" key="1">
    <citation type="submission" date="2018-06" db="EMBL/GenBank/DDBJ databases">
        <title>Genomic Encyclopedia of Archaeal and Bacterial Type Strains, Phase II (KMG-II): from individual species to whole genera.</title>
        <authorList>
            <person name="Goeker M."/>
        </authorList>
    </citation>
    <scope>NUCLEOTIDE SEQUENCE [LARGE SCALE GENOMIC DNA]</scope>
    <source>
        <strain evidence="2 3">DSM 12408</strain>
    </source>
</reference>